<keyword evidence="9" id="KW-1185">Reference proteome</keyword>
<dbReference type="InterPro" id="IPR032816">
    <property type="entry name" value="VTT_dom"/>
</dbReference>
<comment type="subcellular location">
    <subcellularLocation>
        <location evidence="1 6">Cell membrane</location>
        <topology evidence="1 6">Multi-pass membrane protein</topology>
    </subcellularLocation>
</comment>
<evidence type="ECO:0000256" key="3">
    <source>
        <dbReference type="ARBA" id="ARBA00022692"/>
    </source>
</evidence>
<dbReference type="EMBL" id="VTOW01000001">
    <property type="protein sequence ID" value="NKE70264.1"/>
    <property type="molecule type" value="Genomic_DNA"/>
</dbReference>
<keyword evidence="2 6" id="KW-1003">Cell membrane</keyword>
<keyword evidence="5 6" id="KW-0472">Membrane</keyword>
<feature type="domain" description="VTT" evidence="7">
    <location>
        <begin position="61"/>
        <end position="177"/>
    </location>
</feature>
<gene>
    <name evidence="8" type="ORF">MNODULE_05835</name>
</gene>
<accession>A0A7X6DNB8</accession>
<keyword evidence="4 6" id="KW-1133">Transmembrane helix</keyword>
<feature type="transmembrane region" description="Helical" evidence="6">
    <location>
        <begin position="36"/>
        <end position="61"/>
    </location>
</feature>
<evidence type="ECO:0000256" key="1">
    <source>
        <dbReference type="ARBA" id="ARBA00004651"/>
    </source>
</evidence>
<organism evidence="8 9">
    <name type="scientific">Candidatus Manganitrophus noduliformans</name>
    <dbReference type="NCBI Taxonomy" id="2606439"/>
    <lineage>
        <taxon>Bacteria</taxon>
        <taxon>Pseudomonadati</taxon>
        <taxon>Nitrospirota</taxon>
        <taxon>Nitrospiria</taxon>
        <taxon>Candidatus Troglogloeales</taxon>
        <taxon>Candidatus Manganitrophaceae</taxon>
        <taxon>Candidatus Manganitrophus</taxon>
    </lineage>
</organism>
<comment type="similarity">
    <text evidence="6">Belongs to the TVP38/TMEM64 family.</text>
</comment>
<dbReference type="InterPro" id="IPR015414">
    <property type="entry name" value="TMEM64"/>
</dbReference>
<dbReference type="GO" id="GO:0005886">
    <property type="term" value="C:plasma membrane"/>
    <property type="evidence" value="ECO:0007669"/>
    <property type="project" value="UniProtKB-SubCell"/>
</dbReference>
<reference evidence="8 9" key="1">
    <citation type="journal article" date="2020" name="Nature">
        <title>Bacterial chemolithoautotrophy via manganese oxidation.</title>
        <authorList>
            <person name="Yu H."/>
            <person name="Leadbetter J.R."/>
        </authorList>
    </citation>
    <scope>NUCLEOTIDE SEQUENCE [LARGE SCALE GENOMIC DNA]</scope>
    <source>
        <strain evidence="8 9">Mn-1</strain>
    </source>
</reference>
<keyword evidence="3 6" id="KW-0812">Transmembrane</keyword>
<dbReference type="AlphaFoldDB" id="A0A7X6DNB8"/>
<comment type="caution">
    <text evidence="8">The sequence shown here is derived from an EMBL/GenBank/DDBJ whole genome shotgun (WGS) entry which is preliminary data.</text>
</comment>
<evidence type="ECO:0000256" key="2">
    <source>
        <dbReference type="ARBA" id="ARBA00022475"/>
    </source>
</evidence>
<feature type="transmembrane region" description="Helical" evidence="6">
    <location>
        <begin position="125"/>
        <end position="145"/>
    </location>
</feature>
<evidence type="ECO:0000256" key="6">
    <source>
        <dbReference type="RuleBase" id="RU366058"/>
    </source>
</evidence>
<sequence>MYRLKLLILALFIGAMSAIAWLNGVEAWFDLHRITAVIQGLGLLAPIIYIFFRVAGVVLMLPSLPLDAAAGTVFGPFLGGVYSIIGTEAGALISFLIARRLGREAVTRWLRRDIVFCDLCAERQLVYVIFLARLLPMISFDLVSYGAGLTRMSIRGFALATLLGMIPLTFAISYSGRSLFSAPGLSLLLGALVVVLFFLVPIWIKRRNPWGLYDRMMDEFRSK</sequence>
<dbReference type="Proteomes" id="UP000534783">
    <property type="component" value="Unassembled WGS sequence"/>
</dbReference>
<dbReference type="PANTHER" id="PTHR12677">
    <property type="entry name" value="GOLGI APPARATUS MEMBRANE PROTEIN TVP38-RELATED"/>
    <property type="match status" value="1"/>
</dbReference>
<proteinExistence type="inferred from homology"/>
<dbReference type="RefSeq" id="WP_168058530.1">
    <property type="nucleotide sequence ID" value="NZ_VTOW01000001.1"/>
</dbReference>
<protein>
    <recommendedName>
        <fullName evidence="6">TVP38/TMEM64 family membrane protein</fullName>
    </recommendedName>
</protein>
<evidence type="ECO:0000259" key="7">
    <source>
        <dbReference type="Pfam" id="PF09335"/>
    </source>
</evidence>
<feature type="transmembrane region" description="Helical" evidence="6">
    <location>
        <begin position="73"/>
        <end position="98"/>
    </location>
</feature>
<feature type="transmembrane region" description="Helical" evidence="6">
    <location>
        <begin position="182"/>
        <end position="204"/>
    </location>
</feature>
<name>A0A7X6DNB8_9BACT</name>
<evidence type="ECO:0000256" key="4">
    <source>
        <dbReference type="ARBA" id="ARBA00022989"/>
    </source>
</evidence>
<evidence type="ECO:0000313" key="9">
    <source>
        <dbReference type="Proteomes" id="UP000534783"/>
    </source>
</evidence>
<evidence type="ECO:0000313" key="8">
    <source>
        <dbReference type="EMBL" id="NKE70264.1"/>
    </source>
</evidence>
<dbReference type="PANTHER" id="PTHR12677:SF59">
    <property type="entry name" value="GOLGI APPARATUS MEMBRANE PROTEIN TVP38-RELATED"/>
    <property type="match status" value="1"/>
</dbReference>
<feature type="transmembrane region" description="Helical" evidence="6">
    <location>
        <begin position="157"/>
        <end position="176"/>
    </location>
</feature>
<dbReference type="Pfam" id="PF09335">
    <property type="entry name" value="VTT_dom"/>
    <property type="match status" value="1"/>
</dbReference>
<evidence type="ECO:0000256" key="5">
    <source>
        <dbReference type="ARBA" id="ARBA00023136"/>
    </source>
</evidence>